<dbReference type="Pfam" id="PF00271">
    <property type="entry name" value="Helicase_C"/>
    <property type="match status" value="1"/>
</dbReference>
<feature type="domain" description="Helicase C-terminal" evidence="11">
    <location>
        <begin position="311"/>
        <end position="472"/>
    </location>
</feature>
<evidence type="ECO:0000259" key="12">
    <source>
        <dbReference type="PROSITE" id="PS51195"/>
    </source>
</evidence>
<dbReference type="SMART" id="SM00487">
    <property type="entry name" value="DEXDc"/>
    <property type="match status" value="1"/>
</dbReference>
<keyword evidence="14" id="KW-1185">Reference proteome</keyword>
<feature type="compositionally biased region" description="Basic residues" evidence="9">
    <location>
        <begin position="488"/>
        <end position="497"/>
    </location>
</feature>
<evidence type="ECO:0000256" key="1">
    <source>
        <dbReference type="ARBA" id="ARBA00022490"/>
    </source>
</evidence>
<feature type="region of interest" description="Disordered" evidence="9">
    <location>
        <begin position="469"/>
        <end position="497"/>
    </location>
</feature>
<evidence type="ECO:0000256" key="5">
    <source>
        <dbReference type="ARBA" id="ARBA00022840"/>
    </source>
</evidence>
<dbReference type="InterPro" id="IPR050079">
    <property type="entry name" value="DEAD_box_RNA_helicase"/>
</dbReference>
<dbReference type="HAMAP" id="MF_00661">
    <property type="entry name" value="DEAD_helicase_RhlB"/>
    <property type="match status" value="1"/>
</dbReference>
<comment type="catalytic activity">
    <reaction evidence="7">
        <text>ATP + H2O = ADP + phosphate + H(+)</text>
        <dbReference type="Rhea" id="RHEA:13065"/>
        <dbReference type="ChEBI" id="CHEBI:15377"/>
        <dbReference type="ChEBI" id="CHEBI:15378"/>
        <dbReference type="ChEBI" id="CHEBI:30616"/>
        <dbReference type="ChEBI" id="CHEBI:43474"/>
        <dbReference type="ChEBI" id="CHEBI:456216"/>
        <dbReference type="EC" id="3.6.4.13"/>
    </reaction>
</comment>
<comment type="subcellular location">
    <subcellularLocation>
        <location evidence="7">Cytoplasm</location>
    </subcellularLocation>
</comment>
<keyword evidence="6 7" id="KW-0694">RNA-binding</keyword>
<sequence>MFRRSSPKEDKSPRQGDERSKRRTDDQKPVDHAAKGRSAKGKTGQGEGKSRRSGGKGPQRGRNRKTKAETVVTPWSLEEFQVPEQEGKVRFHDLGLPEELMRAIHELGFQYCSPIQGRSLPHTLNGHDLVGKAQTGTGKTAAFLVTVIEDLLRHPFEGERYAGEARSLIIAPTRELVMQIADDAKALCKYTDLEIHTLVGGMDYEKQQRKLNERLVDILVATPGRLLDFVGNRDCYLDQVEVLVIDEADRMLDMGFIPQVRRIVRQTPRKTHRQTMFFSATFTPEVDSLVEQWTEDPVVVEIEPERVATDSVEQHVYLAASEEKYTLLYNILQRDDVESLIVFANRRDQCRRLHEHLLAHGISAGLLSGEVAQNKRVRTLDDFKSGKTKVLVATDVAGRGIHIDGISHVVNFTLPEEPEDYVHRIGRTGRAGKTGTSISLACEDDAMRLEPIEQLLGGKLKCEVPPEELLVEPPKVKVQRSHDDHRGGRGHRRPRRH</sequence>
<reference evidence="13 14" key="1">
    <citation type="submission" date="2024-08" db="EMBL/GenBank/DDBJ databases">
        <authorList>
            <person name="Ishaq N."/>
        </authorList>
    </citation>
    <scope>NUCLEOTIDE SEQUENCE [LARGE SCALE GENOMIC DNA]</scope>
    <source>
        <strain evidence="13 14">DSM 18651</strain>
    </source>
</reference>
<comment type="function">
    <text evidence="7">DEAD-box RNA helicase involved in RNA degradation. Has RNA-dependent ATPase activity and unwinds double-stranded RNA.</text>
</comment>
<organism evidence="13 14">
    <name type="scientific">Microbulbifer epialgicus</name>
    <dbReference type="NCBI Taxonomy" id="393907"/>
    <lineage>
        <taxon>Bacteria</taxon>
        <taxon>Pseudomonadati</taxon>
        <taxon>Pseudomonadota</taxon>
        <taxon>Gammaproteobacteria</taxon>
        <taxon>Cellvibrionales</taxon>
        <taxon>Microbulbiferaceae</taxon>
        <taxon>Microbulbifer</taxon>
    </lineage>
</organism>
<protein>
    <recommendedName>
        <fullName evidence="7">ATP-dependent RNA helicase RhlB</fullName>
        <ecNumber evidence="7">3.6.4.13</ecNumber>
    </recommendedName>
</protein>
<proteinExistence type="inferred from homology"/>
<dbReference type="PROSITE" id="PS00039">
    <property type="entry name" value="DEAD_ATP_HELICASE"/>
    <property type="match status" value="1"/>
</dbReference>
<feature type="short sequence motif" description="Q motif" evidence="8">
    <location>
        <begin position="89"/>
        <end position="117"/>
    </location>
</feature>
<gene>
    <name evidence="7 13" type="primary">rhlB</name>
    <name evidence="13" type="ORF">ACCI49_10470</name>
</gene>
<accession>A0ABV4NZK0</accession>
<dbReference type="InterPro" id="IPR014014">
    <property type="entry name" value="RNA_helicase_DEAD_Q_motif"/>
</dbReference>
<dbReference type="SMART" id="SM00490">
    <property type="entry name" value="HELICc"/>
    <property type="match status" value="1"/>
</dbReference>
<evidence type="ECO:0000256" key="7">
    <source>
        <dbReference type="HAMAP-Rule" id="MF_00661"/>
    </source>
</evidence>
<dbReference type="InterPro" id="IPR000629">
    <property type="entry name" value="RNA-helicase_DEAD-box_CS"/>
</dbReference>
<evidence type="ECO:0000256" key="4">
    <source>
        <dbReference type="ARBA" id="ARBA00022806"/>
    </source>
</evidence>
<keyword evidence="2 7" id="KW-0547">Nucleotide-binding</keyword>
<evidence type="ECO:0000259" key="11">
    <source>
        <dbReference type="PROSITE" id="PS51194"/>
    </source>
</evidence>
<comment type="similarity">
    <text evidence="7">Belongs to the DEAD box helicase family. RhlB subfamily.</text>
</comment>
<evidence type="ECO:0000313" key="14">
    <source>
        <dbReference type="Proteomes" id="UP001569428"/>
    </source>
</evidence>
<dbReference type="InterPro" id="IPR001650">
    <property type="entry name" value="Helicase_C-like"/>
</dbReference>
<evidence type="ECO:0000256" key="9">
    <source>
        <dbReference type="SAM" id="MobiDB-lite"/>
    </source>
</evidence>
<dbReference type="SUPFAM" id="SSF52540">
    <property type="entry name" value="P-loop containing nucleoside triphosphate hydrolases"/>
    <property type="match status" value="1"/>
</dbReference>
<feature type="region of interest" description="Disordered" evidence="9">
    <location>
        <begin position="1"/>
        <end position="70"/>
    </location>
</feature>
<dbReference type="InterPro" id="IPR023554">
    <property type="entry name" value="RNA_helicase_ATP-dep_RhlB"/>
</dbReference>
<feature type="domain" description="Helicase ATP-binding" evidence="10">
    <location>
        <begin position="120"/>
        <end position="300"/>
    </location>
</feature>
<evidence type="ECO:0000313" key="13">
    <source>
        <dbReference type="EMBL" id="MFA0811341.1"/>
    </source>
</evidence>
<dbReference type="InterPro" id="IPR027417">
    <property type="entry name" value="P-loop_NTPase"/>
</dbReference>
<dbReference type="CDD" id="cd00268">
    <property type="entry name" value="DEADc"/>
    <property type="match status" value="1"/>
</dbReference>
<dbReference type="RefSeq" id="WP_371838908.1">
    <property type="nucleotide sequence ID" value="NZ_JBGMEK010000019.1"/>
</dbReference>
<name>A0ABV4NZK0_9GAMM</name>
<feature type="domain" description="DEAD-box RNA helicase Q" evidence="12">
    <location>
        <begin position="89"/>
        <end position="117"/>
    </location>
</feature>
<dbReference type="Proteomes" id="UP001569428">
    <property type="component" value="Unassembled WGS sequence"/>
</dbReference>
<comment type="subunit">
    <text evidence="7">Component of the RNA degradosome, which is a multiprotein complex involved in RNA processing and mRNA degradation.</text>
</comment>
<evidence type="ECO:0000256" key="3">
    <source>
        <dbReference type="ARBA" id="ARBA00022801"/>
    </source>
</evidence>
<evidence type="ECO:0000256" key="8">
    <source>
        <dbReference type="PROSITE-ProRule" id="PRU00552"/>
    </source>
</evidence>
<dbReference type="Gene3D" id="3.40.50.300">
    <property type="entry name" value="P-loop containing nucleotide triphosphate hydrolases"/>
    <property type="match status" value="2"/>
</dbReference>
<dbReference type="Pfam" id="PF00270">
    <property type="entry name" value="DEAD"/>
    <property type="match status" value="1"/>
</dbReference>
<dbReference type="PROSITE" id="PS51195">
    <property type="entry name" value="Q_MOTIF"/>
    <property type="match status" value="1"/>
</dbReference>
<evidence type="ECO:0000256" key="6">
    <source>
        <dbReference type="ARBA" id="ARBA00022884"/>
    </source>
</evidence>
<comment type="caution">
    <text evidence="13">The sequence shown here is derived from an EMBL/GenBank/DDBJ whole genome shotgun (WGS) entry which is preliminary data.</text>
</comment>
<feature type="compositionally biased region" description="Basic and acidic residues" evidence="9">
    <location>
        <begin position="1"/>
        <end position="34"/>
    </location>
</feature>
<dbReference type="GO" id="GO:0003724">
    <property type="term" value="F:RNA helicase activity"/>
    <property type="evidence" value="ECO:0007669"/>
    <property type="project" value="UniProtKB-EC"/>
</dbReference>
<keyword evidence="3 7" id="KW-0378">Hydrolase</keyword>
<keyword evidence="5 7" id="KW-0067">ATP-binding</keyword>
<dbReference type="InterPro" id="IPR011545">
    <property type="entry name" value="DEAD/DEAH_box_helicase_dom"/>
</dbReference>
<keyword evidence="1 7" id="KW-0963">Cytoplasm</keyword>
<dbReference type="CDD" id="cd18787">
    <property type="entry name" value="SF2_C_DEAD"/>
    <property type="match status" value="1"/>
</dbReference>
<dbReference type="PANTHER" id="PTHR47959">
    <property type="entry name" value="ATP-DEPENDENT RNA HELICASE RHLE-RELATED"/>
    <property type="match status" value="1"/>
</dbReference>
<dbReference type="GO" id="GO:0016787">
    <property type="term" value="F:hydrolase activity"/>
    <property type="evidence" value="ECO:0007669"/>
    <property type="project" value="UniProtKB-KW"/>
</dbReference>
<dbReference type="PROSITE" id="PS51192">
    <property type="entry name" value="HELICASE_ATP_BIND_1"/>
    <property type="match status" value="1"/>
</dbReference>
<feature type="compositionally biased region" description="Basic residues" evidence="9">
    <location>
        <begin position="51"/>
        <end position="65"/>
    </location>
</feature>
<dbReference type="InterPro" id="IPR014001">
    <property type="entry name" value="Helicase_ATP-bd"/>
</dbReference>
<dbReference type="PANTHER" id="PTHR47959:SF10">
    <property type="entry name" value="ATP-DEPENDENT RNA HELICASE RHLB"/>
    <property type="match status" value="1"/>
</dbReference>
<keyword evidence="4 7" id="KW-0347">Helicase</keyword>
<evidence type="ECO:0000256" key="2">
    <source>
        <dbReference type="ARBA" id="ARBA00022741"/>
    </source>
</evidence>
<dbReference type="NCBIfam" id="NF002340">
    <property type="entry name" value="PRK01297.1"/>
    <property type="match status" value="1"/>
</dbReference>
<evidence type="ECO:0000259" key="10">
    <source>
        <dbReference type="PROSITE" id="PS51192"/>
    </source>
</evidence>
<dbReference type="EC" id="3.6.4.13" evidence="7"/>
<dbReference type="InterPro" id="IPR044742">
    <property type="entry name" value="DEAD/DEAH_RhlB"/>
</dbReference>
<dbReference type="PROSITE" id="PS51194">
    <property type="entry name" value="HELICASE_CTER"/>
    <property type="match status" value="1"/>
</dbReference>
<dbReference type="EMBL" id="JBGMEK010000019">
    <property type="protein sequence ID" value="MFA0811341.1"/>
    <property type="molecule type" value="Genomic_DNA"/>
</dbReference>